<accession>A0A1G7YM22</accession>
<organism evidence="1 2">
    <name type="scientific">Lentzea fradiae</name>
    <dbReference type="NCBI Taxonomy" id="200378"/>
    <lineage>
        <taxon>Bacteria</taxon>
        <taxon>Bacillati</taxon>
        <taxon>Actinomycetota</taxon>
        <taxon>Actinomycetes</taxon>
        <taxon>Pseudonocardiales</taxon>
        <taxon>Pseudonocardiaceae</taxon>
        <taxon>Lentzea</taxon>
    </lineage>
</organism>
<dbReference type="STRING" id="200378.SAMN05216553_11437"/>
<sequence>MSVEGHDSLEDTVTTATAPQTRKFAVGRYATVVTRVLTGLLFATTGLNGFLMFMPAPDPSTMAPEGVAFNAALYATGYMVQLTSGVQLVAGLLLVAGRFVPLALALLAPVVVNIFLFHVFLEPSGLVIALLVVAAEIGLAWAYRDRFLPMLRAS</sequence>
<keyword evidence="2" id="KW-1185">Reference proteome</keyword>
<evidence type="ECO:0008006" key="3">
    <source>
        <dbReference type="Google" id="ProtNLM"/>
    </source>
</evidence>
<reference evidence="2" key="1">
    <citation type="submission" date="2016-10" db="EMBL/GenBank/DDBJ databases">
        <authorList>
            <person name="Varghese N."/>
            <person name="Submissions S."/>
        </authorList>
    </citation>
    <scope>NUCLEOTIDE SEQUENCE [LARGE SCALE GENOMIC DNA]</scope>
    <source>
        <strain evidence="2">CGMCC 4.3506</strain>
    </source>
</reference>
<dbReference type="AlphaFoldDB" id="A0A1G7YM22"/>
<dbReference type="EMBL" id="FNCC01000014">
    <property type="protein sequence ID" value="SDG97602.1"/>
    <property type="molecule type" value="Genomic_DNA"/>
</dbReference>
<dbReference type="Proteomes" id="UP000199623">
    <property type="component" value="Unassembled WGS sequence"/>
</dbReference>
<name>A0A1G7YM22_9PSEU</name>
<gene>
    <name evidence="1" type="ORF">SAMN05216553_11437</name>
</gene>
<evidence type="ECO:0000313" key="2">
    <source>
        <dbReference type="Proteomes" id="UP000199623"/>
    </source>
</evidence>
<evidence type="ECO:0000313" key="1">
    <source>
        <dbReference type="EMBL" id="SDG97602.1"/>
    </source>
</evidence>
<protein>
    <recommendedName>
        <fullName evidence="3">DoxX protein</fullName>
    </recommendedName>
</protein>
<proteinExistence type="predicted"/>